<reference evidence="1" key="1">
    <citation type="submission" date="2022-02" db="EMBL/GenBank/DDBJ databases">
        <title>Plant Genome Project.</title>
        <authorList>
            <person name="Zhang R.-G."/>
        </authorList>
    </citation>
    <scope>NUCLEOTIDE SEQUENCE</scope>
    <source>
        <strain evidence="1">AT1</strain>
    </source>
</reference>
<dbReference type="Proteomes" id="UP001062846">
    <property type="component" value="Chromosome 2"/>
</dbReference>
<proteinExistence type="predicted"/>
<keyword evidence="2" id="KW-1185">Reference proteome</keyword>
<protein>
    <submittedName>
        <fullName evidence="1">Uncharacterized protein</fullName>
    </submittedName>
</protein>
<sequence length="309" mass="34575">MLQRGMSPTVQTYHAFFQILRSGDEVFELLEKMNKVDCCPNNDTYAMLIRKFCLWHQLDNVFKLWGEMSKNGDPDRSSYVRLIDTCSCLAEFGCMETLWCCQVDMKNFQVIEEVVSLIKCNSAVQFRLGSAVSSHAWVLQAGHSVTCMSHIASSFCIAMEMGSRGCLGCCTKPPLIIAVDEPSKGLRIRGQAVKKPGISEDFWSTSTCEMENSAVQSQRSVSSMSTSNPPLDPYGNVGSTSLLLWNQTRQQWTGNKKPQTSTQVREPILSSNATYESLLGTNKAFPQPIPLPEMVDFLVDVWEQEGLYD</sequence>
<evidence type="ECO:0000313" key="2">
    <source>
        <dbReference type="Proteomes" id="UP001062846"/>
    </source>
</evidence>
<accession>A0ACC0PU14</accession>
<dbReference type="EMBL" id="CM046389">
    <property type="protein sequence ID" value="KAI8569081.1"/>
    <property type="molecule type" value="Genomic_DNA"/>
</dbReference>
<name>A0ACC0PU14_RHOML</name>
<organism evidence="1 2">
    <name type="scientific">Rhododendron molle</name>
    <name type="common">Chinese azalea</name>
    <name type="synonym">Azalea mollis</name>
    <dbReference type="NCBI Taxonomy" id="49168"/>
    <lineage>
        <taxon>Eukaryota</taxon>
        <taxon>Viridiplantae</taxon>
        <taxon>Streptophyta</taxon>
        <taxon>Embryophyta</taxon>
        <taxon>Tracheophyta</taxon>
        <taxon>Spermatophyta</taxon>
        <taxon>Magnoliopsida</taxon>
        <taxon>eudicotyledons</taxon>
        <taxon>Gunneridae</taxon>
        <taxon>Pentapetalae</taxon>
        <taxon>asterids</taxon>
        <taxon>Ericales</taxon>
        <taxon>Ericaceae</taxon>
        <taxon>Ericoideae</taxon>
        <taxon>Rhodoreae</taxon>
        <taxon>Rhododendron</taxon>
    </lineage>
</organism>
<evidence type="ECO:0000313" key="1">
    <source>
        <dbReference type="EMBL" id="KAI8569081.1"/>
    </source>
</evidence>
<comment type="caution">
    <text evidence="1">The sequence shown here is derived from an EMBL/GenBank/DDBJ whole genome shotgun (WGS) entry which is preliminary data.</text>
</comment>
<gene>
    <name evidence="1" type="ORF">RHMOL_Rhmol02G0250700</name>
</gene>